<protein>
    <submittedName>
        <fullName evidence="1">Uncharacterized protein</fullName>
    </submittedName>
</protein>
<dbReference type="EMBL" id="UOEE01000152">
    <property type="protein sequence ID" value="VAV92821.1"/>
    <property type="molecule type" value="Genomic_DNA"/>
</dbReference>
<name>A0A3B0RMZ7_9ZZZZ</name>
<reference evidence="1" key="1">
    <citation type="submission" date="2018-06" db="EMBL/GenBank/DDBJ databases">
        <authorList>
            <person name="Zhirakovskaya E."/>
        </authorList>
    </citation>
    <scope>NUCLEOTIDE SEQUENCE</scope>
</reference>
<gene>
    <name evidence="1" type="ORF">MNBD_ALPHA06-825</name>
</gene>
<accession>A0A3B0RMZ7</accession>
<evidence type="ECO:0000313" key="1">
    <source>
        <dbReference type="EMBL" id="VAV92821.1"/>
    </source>
</evidence>
<sequence>MKIAVRAWRFFWLLALVSLLPKPSLGAETTSEFIALGQKISSQYGNRLWPGFSQTAFPVLLLDKTEERFFCPVVLPKGFAAQPIDPATKCPVFSRNNSGFSRQMKASFPFAGSGPVVVMGAPEFSDSNPAAWIATLIHEHFHQYQMNYTGYYQQLKALDLQGDDETGVWALEYAFAYQDEAVGAALTQLSTRLVDILAQTDRQIAKQKALQYAHERPAILGVLSEPDRRYLEFQLWQEGVARYTELVMAEHTASGGFSIAGGHDFAALAANLRERITQTLQQAELAKHQRVYFYSLGAAESLVLDTINPIWRSDYFESGLSLGYFFAQSPSVDGGLQK</sequence>
<dbReference type="AlphaFoldDB" id="A0A3B0RMZ7"/>
<proteinExistence type="predicted"/>
<organism evidence="1">
    <name type="scientific">hydrothermal vent metagenome</name>
    <dbReference type="NCBI Taxonomy" id="652676"/>
    <lineage>
        <taxon>unclassified sequences</taxon>
        <taxon>metagenomes</taxon>
        <taxon>ecological metagenomes</taxon>
    </lineage>
</organism>